<gene>
    <name evidence="3" type="ORF">ACFFMS_14170</name>
</gene>
<comment type="caution">
    <text evidence="3">The sequence shown here is derived from an EMBL/GenBank/DDBJ whole genome shotgun (WGS) entry which is preliminary data.</text>
</comment>
<keyword evidence="1" id="KW-0863">Zinc-finger</keyword>
<accession>A0ABV5WG27</accession>
<dbReference type="EMBL" id="JBHMAF010000073">
    <property type="protein sequence ID" value="MFB9759571.1"/>
    <property type="molecule type" value="Genomic_DNA"/>
</dbReference>
<dbReference type="Proteomes" id="UP001589609">
    <property type="component" value="Unassembled WGS sequence"/>
</dbReference>
<evidence type="ECO:0000313" key="4">
    <source>
        <dbReference type="Proteomes" id="UP001589609"/>
    </source>
</evidence>
<evidence type="ECO:0000259" key="2">
    <source>
        <dbReference type="PROSITE" id="PS50966"/>
    </source>
</evidence>
<feature type="domain" description="SWIM-type" evidence="2">
    <location>
        <begin position="50"/>
        <end position="86"/>
    </location>
</feature>
<keyword evidence="1" id="KW-0479">Metal-binding</keyword>
<keyword evidence="4" id="KW-1185">Reference proteome</keyword>
<reference evidence="3 4" key="1">
    <citation type="submission" date="2024-09" db="EMBL/GenBank/DDBJ databases">
        <authorList>
            <person name="Sun Q."/>
            <person name="Mori K."/>
        </authorList>
    </citation>
    <scope>NUCLEOTIDE SEQUENCE [LARGE SCALE GENOMIC DNA]</scope>
    <source>
        <strain evidence="3 4">JCM 11201</strain>
    </source>
</reference>
<organism evidence="3 4">
    <name type="scientific">Ectobacillus funiculus</name>
    <dbReference type="NCBI Taxonomy" id="137993"/>
    <lineage>
        <taxon>Bacteria</taxon>
        <taxon>Bacillati</taxon>
        <taxon>Bacillota</taxon>
        <taxon>Bacilli</taxon>
        <taxon>Bacillales</taxon>
        <taxon>Bacillaceae</taxon>
        <taxon>Ectobacillus</taxon>
    </lineage>
</organism>
<evidence type="ECO:0000256" key="1">
    <source>
        <dbReference type="PROSITE-ProRule" id="PRU00325"/>
    </source>
</evidence>
<keyword evidence="1" id="KW-0862">Zinc</keyword>
<proteinExistence type="predicted"/>
<evidence type="ECO:0000313" key="3">
    <source>
        <dbReference type="EMBL" id="MFB9759571.1"/>
    </source>
</evidence>
<dbReference type="InterPro" id="IPR007527">
    <property type="entry name" value="Znf_SWIM"/>
</dbReference>
<name>A0ABV5WG27_9BACI</name>
<sequence>MNINDFERRIDAVIVDRGYDYYLAGNIVEVYKLEDYEYIFEVEGNEVYEVIVKIDKNGEILHSDCDCPYDFGPVCKHQVAAYFELAEMLKGKEIEEETLPEIREVLNSLSKEELINIIIDISQKDKTLRNSLIATYQKNDGMLRVEQYKRLLQSIVNKYTGREGFIAYREVYDFVSELEGLLERIEDDVDNPISALDLVFLLLEESIEAFQYADDSNGEIGALVTEVIDMIRRTIEAIDRSDVNLIEKAFYKLLDLSEDKMFQGWDDFQIDVLTICTEFADIEVFRNELRIRVEQMINRRSHDEYGRYGTESMLNILFEMIEQYGTEEEAEQFMKDNLGFPSFRESYINKHIKEKNYSKVIELALEGEEQDKPYAGLVSGWKKIRYTAYKELSMKEEQEELARELLLDGDFEYYKELKKLAVGDQDIFYQHLKQELKTSKDWQGKNMYLKLIVEENDLNEIMEFVRENPGKIETYAHMLVGKFEYEVIQVYRQYIQSVANSSSGRSDYQKVCKILKRYEKIAGKQSTEGIIRELSVAYKRRPAFIDELSRVL</sequence>
<protein>
    <submittedName>
        <fullName evidence="3">SWIM zinc finger domain-containing protein</fullName>
    </submittedName>
</protein>
<dbReference type="RefSeq" id="WP_379949878.1">
    <property type="nucleotide sequence ID" value="NZ_JBHMAF010000073.1"/>
</dbReference>
<dbReference type="PROSITE" id="PS50966">
    <property type="entry name" value="ZF_SWIM"/>
    <property type="match status" value="1"/>
</dbReference>